<reference evidence="2 3" key="1">
    <citation type="submission" date="2016-07" db="EMBL/GenBank/DDBJ databases">
        <title>Pervasive Adenine N6-methylation of Active Genes in Fungi.</title>
        <authorList>
            <consortium name="DOE Joint Genome Institute"/>
            <person name="Mondo S.J."/>
            <person name="Dannebaum R.O."/>
            <person name="Kuo R.C."/>
            <person name="Labutti K."/>
            <person name="Haridas S."/>
            <person name="Kuo A."/>
            <person name="Salamov A."/>
            <person name="Ahrendt S.R."/>
            <person name="Lipzen A."/>
            <person name="Sullivan W."/>
            <person name="Andreopoulos W.B."/>
            <person name="Clum A."/>
            <person name="Lindquist E."/>
            <person name="Daum C."/>
            <person name="Ramamoorthy G.K."/>
            <person name="Gryganskyi A."/>
            <person name="Culley D."/>
            <person name="Magnuson J.K."/>
            <person name="James T.Y."/>
            <person name="O'Malley M.A."/>
            <person name="Stajich J.E."/>
            <person name="Spatafora J.W."/>
            <person name="Visel A."/>
            <person name="Grigoriev I.V."/>
        </authorList>
    </citation>
    <scope>NUCLEOTIDE SEQUENCE [LARGE SCALE GENOMIC DNA]</scope>
    <source>
        <strain evidence="2 3">NRRL 3116</strain>
    </source>
</reference>
<organism evidence="2 3">
    <name type="scientific">Lobosporangium transversale</name>
    <dbReference type="NCBI Taxonomy" id="64571"/>
    <lineage>
        <taxon>Eukaryota</taxon>
        <taxon>Fungi</taxon>
        <taxon>Fungi incertae sedis</taxon>
        <taxon>Mucoromycota</taxon>
        <taxon>Mortierellomycotina</taxon>
        <taxon>Mortierellomycetes</taxon>
        <taxon>Mortierellales</taxon>
        <taxon>Mortierellaceae</taxon>
        <taxon>Lobosporangium</taxon>
    </lineage>
</organism>
<comment type="caution">
    <text evidence="2">The sequence shown here is derived from an EMBL/GenBank/DDBJ whole genome shotgun (WGS) entry which is preliminary data.</text>
</comment>
<keyword evidence="3" id="KW-1185">Reference proteome</keyword>
<accession>A0A1Y2GLE9</accession>
<feature type="compositionally biased region" description="Basic residues" evidence="1">
    <location>
        <begin position="70"/>
        <end position="80"/>
    </location>
</feature>
<evidence type="ECO:0000313" key="2">
    <source>
        <dbReference type="EMBL" id="ORZ13344.1"/>
    </source>
</evidence>
<dbReference type="GeneID" id="33572056"/>
<dbReference type="Proteomes" id="UP000193648">
    <property type="component" value="Unassembled WGS sequence"/>
</dbReference>
<feature type="region of interest" description="Disordered" evidence="1">
    <location>
        <begin position="30"/>
        <end position="98"/>
    </location>
</feature>
<sequence>MDTLSDRFKLKGTICTNELVLNLLAYDTTKERPKPRASSSRPPDDENDDDMESALLQLEEQEAESSSSRAHLRTCAKRKLSAAPPATVKHTSDTERARVSSINWKRGSKMLKNVSSSSGPTPLVVGMDPGEWHLRKTWDLRKAQKTAYDYGIDSIPQLAGGNNGRKMDSSNPAVFVIDLGSFNTQTALSSKRSEFEKRFITRARPLGYEVVGVHEYYTGAKCPRPNRNAFLEIHVNRSKYCRSCQIYCDRDMVGSENNARVCLSHITTQTRPNKFKSTSS</sequence>
<dbReference type="InParanoid" id="A0A1Y2GLE9"/>
<evidence type="ECO:0000256" key="1">
    <source>
        <dbReference type="SAM" id="MobiDB-lite"/>
    </source>
</evidence>
<gene>
    <name evidence="2" type="ORF">BCR41DRAFT_422862</name>
</gene>
<feature type="compositionally biased region" description="Low complexity" evidence="1">
    <location>
        <begin position="53"/>
        <end position="68"/>
    </location>
</feature>
<proteinExistence type="predicted"/>
<dbReference type="OrthoDB" id="2430034at2759"/>
<protein>
    <submittedName>
        <fullName evidence="2">Uncharacterized protein</fullName>
    </submittedName>
</protein>
<dbReference type="AlphaFoldDB" id="A0A1Y2GLE9"/>
<name>A0A1Y2GLE9_9FUNG</name>
<dbReference type="RefSeq" id="XP_021880425.1">
    <property type="nucleotide sequence ID" value="XM_022030214.1"/>
</dbReference>
<dbReference type="EMBL" id="MCFF01000023">
    <property type="protein sequence ID" value="ORZ13344.1"/>
    <property type="molecule type" value="Genomic_DNA"/>
</dbReference>
<evidence type="ECO:0000313" key="3">
    <source>
        <dbReference type="Proteomes" id="UP000193648"/>
    </source>
</evidence>